<protein>
    <submittedName>
        <fullName evidence="5">Helix-turn-helix domain-containing protein</fullName>
    </submittedName>
</protein>
<dbReference type="SUPFAM" id="SSF46689">
    <property type="entry name" value="Homeodomain-like"/>
    <property type="match status" value="1"/>
</dbReference>
<organism evidence="5 6">
    <name type="scientific">Thalassospira povalilytica</name>
    <dbReference type="NCBI Taxonomy" id="732237"/>
    <lineage>
        <taxon>Bacteria</taxon>
        <taxon>Pseudomonadati</taxon>
        <taxon>Pseudomonadota</taxon>
        <taxon>Alphaproteobacteria</taxon>
        <taxon>Rhodospirillales</taxon>
        <taxon>Thalassospiraceae</taxon>
        <taxon>Thalassospira</taxon>
    </lineage>
</organism>
<evidence type="ECO:0000256" key="2">
    <source>
        <dbReference type="ARBA" id="ARBA00023125"/>
    </source>
</evidence>
<evidence type="ECO:0000313" key="6">
    <source>
        <dbReference type="Proteomes" id="UP000664405"/>
    </source>
</evidence>
<evidence type="ECO:0000313" key="5">
    <source>
        <dbReference type="EMBL" id="MBN8198307.1"/>
    </source>
</evidence>
<comment type="caution">
    <text evidence="5">The sequence shown here is derived from an EMBL/GenBank/DDBJ whole genome shotgun (WGS) entry which is preliminary data.</text>
</comment>
<evidence type="ECO:0000259" key="4">
    <source>
        <dbReference type="PROSITE" id="PS01124"/>
    </source>
</evidence>
<dbReference type="PRINTS" id="PR00032">
    <property type="entry name" value="HTHARAC"/>
</dbReference>
<keyword evidence="3" id="KW-0804">Transcription</keyword>
<dbReference type="GO" id="GO:0043565">
    <property type="term" value="F:sequence-specific DNA binding"/>
    <property type="evidence" value="ECO:0007669"/>
    <property type="project" value="InterPro"/>
</dbReference>
<evidence type="ECO:0000256" key="1">
    <source>
        <dbReference type="ARBA" id="ARBA00023015"/>
    </source>
</evidence>
<dbReference type="PROSITE" id="PS01124">
    <property type="entry name" value="HTH_ARAC_FAMILY_2"/>
    <property type="match status" value="1"/>
</dbReference>
<dbReference type="Proteomes" id="UP000664405">
    <property type="component" value="Unassembled WGS sequence"/>
</dbReference>
<gene>
    <name evidence="5" type="ORF">JF547_17695</name>
</gene>
<dbReference type="SMART" id="SM00342">
    <property type="entry name" value="HTH_ARAC"/>
    <property type="match status" value="1"/>
</dbReference>
<dbReference type="InterPro" id="IPR020449">
    <property type="entry name" value="Tscrpt_reg_AraC-type_HTH"/>
</dbReference>
<reference evidence="5" key="1">
    <citation type="submission" date="2020-12" db="EMBL/GenBank/DDBJ databases">
        <title>Oil enriched cultivation method for isolating marine PHA-producing bacteria.</title>
        <authorList>
            <person name="Zheng W."/>
            <person name="Yu S."/>
            <person name="Huang Y."/>
        </authorList>
    </citation>
    <scope>NUCLEOTIDE SEQUENCE</scope>
    <source>
        <strain evidence="5">SY-2-3</strain>
    </source>
</reference>
<dbReference type="InterPro" id="IPR009057">
    <property type="entry name" value="Homeodomain-like_sf"/>
</dbReference>
<proteinExistence type="predicted"/>
<dbReference type="PANTHER" id="PTHR43280:SF32">
    <property type="entry name" value="TRANSCRIPTIONAL REGULATORY PROTEIN"/>
    <property type="match status" value="1"/>
</dbReference>
<dbReference type="GO" id="GO:0003700">
    <property type="term" value="F:DNA-binding transcription factor activity"/>
    <property type="evidence" value="ECO:0007669"/>
    <property type="project" value="InterPro"/>
</dbReference>
<dbReference type="InterPro" id="IPR018060">
    <property type="entry name" value="HTH_AraC"/>
</dbReference>
<feature type="domain" description="HTH araC/xylS-type" evidence="4">
    <location>
        <begin position="191"/>
        <end position="289"/>
    </location>
</feature>
<keyword evidence="2" id="KW-0238">DNA-binding</keyword>
<name>A0A8I1SJF3_9PROT</name>
<sequence length="294" mass="33419">MTQTHLDRERYVLGDPSDHVGFLNCERIVERSHIHGWSVEPHYHEGLAQMFVFGDGRVKGQIDYLSRDIVGPAIVWLPALCSHAFDYQVGMNGWVITVPTIDVMRIGKHNSWCQNWIGRPQLVVGALHRDLLIETLGLVQQVEKEHKKLGEERNVALESLFMLLLISLNRGLSANPDFNDQSSGRQQQLVNRFQTLLEQHETDKFSVADYAGMLSVTTTHLSRTVKTVTGKTAGEMISDRLLLAAKRKLVFSDLPISEIAYMLEFSSPSYFTRFFSAQAGETPRQFRTRMRESS</sequence>
<dbReference type="AlphaFoldDB" id="A0A8I1SJF3"/>
<evidence type="ECO:0000256" key="3">
    <source>
        <dbReference type="ARBA" id="ARBA00023163"/>
    </source>
</evidence>
<dbReference type="PANTHER" id="PTHR43280">
    <property type="entry name" value="ARAC-FAMILY TRANSCRIPTIONAL REGULATOR"/>
    <property type="match status" value="1"/>
</dbReference>
<dbReference type="Pfam" id="PF12833">
    <property type="entry name" value="HTH_18"/>
    <property type="match status" value="1"/>
</dbReference>
<keyword evidence="1" id="KW-0805">Transcription regulation</keyword>
<accession>A0A8I1SJF3</accession>
<dbReference type="Gene3D" id="1.10.10.60">
    <property type="entry name" value="Homeodomain-like"/>
    <property type="match status" value="1"/>
</dbReference>
<dbReference type="RefSeq" id="WP_206928178.1">
    <property type="nucleotide sequence ID" value="NZ_JAEKJW010000003.1"/>
</dbReference>
<dbReference type="EMBL" id="JAEKJW010000003">
    <property type="protein sequence ID" value="MBN8198307.1"/>
    <property type="molecule type" value="Genomic_DNA"/>
</dbReference>